<accession>A0A1I4G4F2</accession>
<dbReference type="AlphaFoldDB" id="A0A1I4G4F2"/>
<dbReference type="EMBL" id="FOSZ01000007">
    <property type="protein sequence ID" value="SFL24904.1"/>
    <property type="molecule type" value="Genomic_DNA"/>
</dbReference>
<dbReference type="OrthoDB" id="7689275at2"/>
<sequence length="91" mass="9662">MKPLGTTSDHFMKVHKMAKAAGADVVAAADVGALSQEDWAEMVTRCRACTWEQGCVRFLAQGGKEGPVDVPVDCVNRDQLNALAALKSGET</sequence>
<dbReference type="Proteomes" id="UP000198851">
    <property type="component" value="Unassembled WGS sequence"/>
</dbReference>
<organism evidence="2 3">
    <name type="scientific">Shimia haliotis</name>
    <dbReference type="NCBI Taxonomy" id="1280847"/>
    <lineage>
        <taxon>Bacteria</taxon>
        <taxon>Pseudomonadati</taxon>
        <taxon>Pseudomonadota</taxon>
        <taxon>Alphaproteobacteria</taxon>
        <taxon>Rhodobacterales</taxon>
        <taxon>Roseobacteraceae</taxon>
    </lineage>
</organism>
<proteinExistence type="predicted"/>
<dbReference type="Pfam" id="PF20056">
    <property type="entry name" value="DUF6455"/>
    <property type="match status" value="1"/>
</dbReference>
<keyword evidence="3" id="KW-1185">Reference proteome</keyword>
<reference evidence="3" key="1">
    <citation type="submission" date="2016-10" db="EMBL/GenBank/DDBJ databases">
        <authorList>
            <person name="Varghese N."/>
            <person name="Submissions S."/>
        </authorList>
    </citation>
    <scope>NUCLEOTIDE SEQUENCE [LARGE SCALE GENOMIC DNA]</scope>
    <source>
        <strain evidence="3">DSM 28453</strain>
    </source>
</reference>
<dbReference type="InterPro" id="IPR045601">
    <property type="entry name" value="DUF6455"/>
</dbReference>
<feature type="domain" description="DUF6455" evidence="1">
    <location>
        <begin position="1"/>
        <end position="85"/>
    </location>
</feature>
<evidence type="ECO:0000313" key="3">
    <source>
        <dbReference type="Proteomes" id="UP000198851"/>
    </source>
</evidence>
<name>A0A1I4G4F2_9RHOB</name>
<protein>
    <recommendedName>
        <fullName evidence="1">DUF6455 domain-containing protein</fullName>
    </recommendedName>
</protein>
<gene>
    <name evidence="2" type="ORF">SAMN04488036_107168</name>
</gene>
<dbReference type="STRING" id="1280847.SAMN04488036_107168"/>
<evidence type="ECO:0000313" key="2">
    <source>
        <dbReference type="EMBL" id="SFL24904.1"/>
    </source>
</evidence>
<evidence type="ECO:0000259" key="1">
    <source>
        <dbReference type="Pfam" id="PF20056"/>
    </source>
</evidence>